<dbReference type="Proteomes" id="UP001597472">
    <property type="component" value="Unassembled WGS sequence"/>
</dbReference>
<proteinExistence type="predicted"/>
<feature type="chain" id="PRO_5046912803" evidence="1">
    <location>
        <begin position="20"/>
        <end position="316"/>
    </location>
</feature>
<dbReference type="Gene3D" id="2.40.128.140">
    <property type="entry name" value="Outer membrane protein"/>
    <property type="match status" value="1"/>
</dbReference>
<protein>
    <submittedName>
        <fullName evidence="2">Lipid A-modifier LpxR family protein</fullName>
    </submittedName>
</protein>
<name>A0ABW5KS30_9FLAO</name>
<dbReference type="InterPro" id="IPR037107">
    <property type="entry name" value="Put_OMP_sf"/>
</dbReference>
<dbReference type="InterPro" id="IPR018707">
    <property type="entry name" value="LpxR"/>
</dbReference>
<gene>
    <name evidence="2" type="ORF">ACFSQP_01785</name>
</gene>
<feature type="signal peptide" evidence="1">
    <location>
        <begin position="1"/>
        <end position="19"/>
    </location>
</feature>
<dbReference type="EMBL" id="JBHULS010000001">
    <property type="protein sequence ID" value="MFD2550536.1"/>
    <property type="molecule type" value="Genomic_DNA"/>
</dbReference>
<reference evidence="3" key="1">
    <citation type="journal article" date="2019" name="Int. J. Syst. Evol. Microbiol.">
        <title>The Global Catalogue of Microorganisms (GCM) 10K type strain sequencing project: providing services to taxonomists for standard genome sequencing and annotation.</title>
        <authorList>
            <consortium name="The Broad Institute Genomics Platform"/>
            <consortium name="The Broad Institute Genome Sequencing Center for Infectious Disease"/>
            <person name="Wu L."/>
            <person name="Ma J."/>
        </authorList>
    </citation>
    <scope>NUCLEOTIDE SEQUENCE [LARGE SCALE GENOMIC DNA]</scope>
    <source>
        <strain evidence="3">KCTC 42587</strain>
    </source>
</reference>
<evidence type="ECO:0000313" key="3">
    <source>
        <dbReference type="Proteomes" id="UP001597472"/>
    </source>
</evidence>
<evidence type="ECO:0000313" key="2">
    <source>
        <dbReference type="EMBL" id="MFD2550536.1"/>
    </source>
</evidence>
<dbReference type="RefSeq" id="WP_376891316.1">
    <property type="nucleotide sequence ID" value="NZ_JBHULS010000001.1"/>
</dbReference>
<comment type="caution">
    <text evidence="2">The sequence shown here is derived from an EMBL/GenBank/DDBJ whole genome shotgun (WGS) entry which is preliminary data.</text>
</comment>
<evidence type="ECO:0000256" key="1">
    <source>
        <dbReference type="SAM" id="SignalP"/>
    </source>
</evidence>
<keyword evidence="3" id="KW-1185">Reference proteome</keyword>
<dbReference type="Pfam" id="PF09982">
    <property type="entry name" value="LpxR"/>
    <property type="match status" value="1"/>
</dbReference>
<keyword evidence="1" id="KW-0732">Signal</keyword>
<organism evidence="2 3">
    <name type="scientific">Bizionia sediminis</name>
    <dbReference type="NCBI Taxonomy" id="1737064"/>
    <lineage>
        <taxon>Bacteria</taxon>
        <taxon>Pseudomonadati</taxon>
        <taxon>Bacteroidota</taxon>
        <taxon>Flavobacteriia</taxon>
        <taxon>Flavobacteriales</taxon>
        <taxon>Flavobacteriaceae</taxon>
        <taxon>Bizionia</taxon>
    </lineage>
</organism>
<sequence length="316" mass="35775">MTNTLLRLCIAIIGMVSFAQNEPTYKYELELATDNDYFVIYNTSDRNYTYGVAGRFRWISANNQFLSALFASKKHHSYTVGLSIEAYTPNYRKNDTETSITIERPYAGWSYAVFESNYSFKHAFFRFGLELGILGPASQAGAFQNYIHEHITQDALVDWSEQIPNQLGINLTSSYAHELFSFGFFDGYASAQASVGTILTYVWPKIHFRLGKFNTIGSSVSGNNGLFSESKKAEWFLDYGMGFKLSGYNATIQGNVFQGSPEKPSQQINHYIVTAHATVMYSYQHVTAAFGLNFNTGEFDRTKNHAFGSLRLLYRF</sequence>
<accession>A0ABW5KS30</accession>